<dbReference type="InterPro" id="IPR028098">
    <property type="entry name" value="Glyco_trans_4-like_N"/>
</dbReference>
<dbReference type="GO" id="GO:0016757">
    <property type="term" value="F:glycosyltransferase activity"/>
    <property type="evidence" value="ECO:0007669"/>
    <property type="project" value="InterPro"/>
</dbReference>
<evidence type="ECO:0000313" key="3">
    <source>
        <dbReference type="EMBL" id="PSJ44954.1"/>
    </source>
</evidence>
<name>A0A2P7R411_9GAMM</name>
<dbReference type="EMBL" id="PXYG01000005">
    <property type="protein sequence ID" value="PSJ44954.1"/>
    <property type="molecule type" value="Genomic_DNA"/>
</dbReference>
<dbReference type="AlphaFoldDB" id="A0A2P7R411"/>
<dbReference type="GO" id="GO:1901135">
    <property type="term" value="P:carbohydrate derivative metabolic process"/>
    <property type="evidence" value="ECO:0007669"/>
    <property type="project" value="UniProtKB-ARBA"/>
</dbReference>
<sequence>MNVALIGVLAKDILNFRKGLIEDLVENSIDVFVFSIDYTVESKESIFKLGATPISYDFDRTGTNPIKDIINTLALKEKIKSVYPDVVLSFSVKPVIFGTLAAKLAGVKKIFGMLEGLGYVFTEQPTGLSSKVRFLRFTQIMLYRSSIPFLEIMFFLNHDDVCDLVRKYGVKIHHAEVLGGIGVDFNVFSYSKPNSNEVSFLFIGRLLKEKGINEFIESALLVREKYPEATFKILGGLDNGNPGGLSNSDINDLIRKGAIEHFGYVSNVSEYIAKSSVFVLPSYREGFPRSTQEAMAIGRPVITTDVPGCRETVVDGVNGFLVPPWSAEAIAEKMIYFIENREKIEEMGLASYKMAKERFDVRIVNKKLMKMMGL</sequence>
<keyword evidence="3" id="KW-0808">Transferase</keyword>
<dbReference type="OrthoDB" id="9768937at2"/>
<feature type="domain" description="Glycosyl transferase family 1" evidence="1">
    <location>
        <begin position="193"/>
        <end position="353"/>
    </location>
</feature>
<dbReference type="PANTHER" id="PTHR12526">
    <property type="entry name" value="GLYCOSYLTRANSFERASE"/>
    <property type="match status" value="1"/>
</dbReference>
<dbReference type="Gene3D" id="3.40.50.2000">
    <property type="entry name" value="Glycogen Phosphorylase B"/>
    <property type="match status" value="2"/>
</dbReference>
<dbReference type="RefSeq" id="WP_106730205.1">
    <property type="nucleotide sequence ID" value="NZ_PXYG01000005.1"/>
</dbReference>
<dbReference type="PANTHER" id="PTHR12526:SF638">
    <property type="entry name" value="SPORE COAT PROTEIN SA"/>
    <property type="match status" value="1"/>
</dbReference>
<comment type="caution">
    <text evidence="3">The sequence shown here is derived from an EMBL/GenBank/DDBJ whole genome shotgun (WGS) entry which is preliminary data.</text>
</comment>
<evidence type="ECO:0000313" key="4">
    <source>
        <dbReference type="Proteomes" id="UP000240243"/>
    </source>
</evidence>
<dbReference type="Pfam" id="PF13477">
    <property type="entry name" value="Glyco_trans_4_2"/>
    <property type="match status" value="1"/>
</dbReference>
<dbReference type="SUPFAM" id="SSF53756">
    <property type="entry name" value="UDP-Glycosyltransferase/glycogen phosphorylase"/>
    <property type="match status" value="1"/>
</dbReference>
<accession>A0A2P7R411</accession>
<keyword evidence="4" id="KW-1185">Reference proteome</keyword>
<organism evidence="3 4">
    <name type="scientific">Zobellella endophytica</name>
    <dbReference type="NCBI Taxonomy" id="2116700"/>
    <lineage>
        <taxon>Bacteria</taxon>
        <taxon>Pseudomonadati</taxon>
        <taxon>Pseudomonadota</taxon>
        <taxon>Gammaproteobacteria</taxon>
        <taxon>Aeromonadales</taxon>
        <taxon>Aeromonadaceae</taxon>
        <taxon>Zobellella</taxon>
    </lineage>
</organism>
<evidence type="ECO:0000259" key="1">
    <source>
        <dbReference type="Pfam" id="PF00534"/>
    </source>
</evidence>
<dbReference type="InterPro" id="IPR001296">
    <property type="entry name" value="Glyco_trans_1"/>
</dbReference>
<dbReference type="CDD" id="cd03808">
    <property type="entry name" value="GT4_CapM-like"/>
    <property type="match status" value="1"/>
</dbReference>
<evidence type="ECO:0000259" key="2">
    <source>
        <dbReference type="Pfam" id="PF13477"/>
    </source>
</evidence>
<dbReference type="Pfam" id="PF00534">
    <property type="entry name" value="Glycos_transf_1"/>
    <property type="match status" value="1"/>
</dbReference>
<feature type="domain" description="Glycosyltransferase subfamily 4-like N-terminal" evidence="2">
    <location>
        <begin position="21"/>
        <end position="128"/>
    </location>
</feature>
<reference evidence="3 4" key="1">
    <citation type="submission" date="2018-03" db="EMBL/GenBank/DDBJ databases">
        <title>The draft genome of Zobellella sp. 59N8.</title>
        <authorList>
            <person name="Liu L."/>
            <person name="Li L."/>
            <person name="Zhang X."/>
            <person name="Liang L."/>
            <person name="Wang T."/>
        </authorList>
    </citation>
    <scope>NUCLEOTIDE SEQUENCE [LARGE SCALE GENOMIC DNA]</scope>
    <source>
        <strain evidence="3 4">59N8</strain>
    </source>
</reference>
<protein>
    <submittedName>
        <fullName evidence="3">Glycosyltransferase family 1 protein</fullName>
    </submittedName>
</protein>
<dbReference type="Proteomes" id="UP000240243">
    <property type="component" value="Unassembled WGS sequence"/>
</dbReference>
<proteinExistence type="predicted"/>
<gene>
    <name evidence="3" type="ORF">C7H85_13070</name>
</gene>